<dbReference type="Pfam" id="PF10050">
    <property type="entry name" value="DUF2284"/>
    <property type="match status" value="1"/>
</dbReference>
<name>A0A5C0SCT9_CRATE</name>
<evidence type="ECO:0000313" key="2">
    <source>
        <dbReference type="Proteomes" id="UP000324646"/>
    </source>
</evidence>
<protein>
    <submittedName>
        <fullName evidence="1">DUF2284 domain-containing protein</fullName>
    </submittedName>
</protein>
<dbReference type="EMBL" id="CP042243">
    <property type="protein sequence ID" value="QEK11024.1"/>
    <property type="molecule type" value="Genomic_DNA"/>
</dbReference>
<dbReference type="KEGG" id="crs:FQB35_00795"/>
<dbReference type="AlphaFoldDB" id="A0A5C0SCT9"/>
<keyword evidence="2" id="KW-1185">Reference proteome</keyword>
<accession>A0A5C0SCT9</accession>
<reference evidence="1 2" key="1">
    <citation type="submission" date="2019-07" db="EMBL/GenBank/DDBJ databases">
        <title>Complete genome of Crassaminicella thermophila SY095.</title>
        <authorList>
            <person name="Li X."/>
        </authorList>
    </citation>
    <scope>NUCLEOTIDE SEQUENCE [LARGE SCALE GENOMIC DNA]</scope>
    <source>
        <strain evidence="1 2">SY095</strain>
    </source>
</reference>
<evidence type="ECO:0000313" key="1">
    <source>
        <dbReference type="EMBL" id="QEK11024.1"/>
    </source>
</evidence>
<sequence length="181" mass="20580">MDKIKVLKNYINTKNIDFMQEISPKELLVSQKVRDACIKNKCGQYNNNFMCPPYVGEIEDFLKKLEGYTKGFLIFVKDKIDDPSDLNQFYKSATILHEIMLDIEKKGKELGFHKAFALIGGNCRLCDVCNAKLGKDNCINPKMARPSLEAVGIDVIHTCSQKGITIEFRKDEVIWVGLLLV</sequence>
<dbReference type="RefSeq" id="WP_148808099.1">
    <property type="nucleotide sequence ID" value="NZ_CP042243.1"/>
</dbReference>
<dbReference type="OrthoDB" id="5420534at2"/>
<organism evidence="1 2">
    <name type="scientific">Crassaminicella thermophila</name>
    <dbReference type="NCBI Taxonomy" id="2599308"/>
    <lineage>
        <taxon>Bacteria</taxon>
        <taxon>Bacillati</taxon>
        <taxon>Bacillota</taxon>
        <taxon>Clostridia</taxon>
        <taxon>Eubacteriales</taxon>
        <taxon>Clostridiaceae</taxon>
        <taxon>Crassaminicella</taxon>
    </lineage>
</organism>
<dbReference type="Proteomes" id="UP000324646">
    <property type="component" value="Chromosome"/>
</dbReference>
<gene>
    <name evidence="1" type="ORF">FQB35_00795</name>
</gene>
<proteinExistence type="predicted"/>
<dbReference type="InterPro" id="IPR019271">
    <property type="entry name" value="DUF2284_metal-binding"/>
</dbReference>